<organism evidence="1">
    <name type="scientific">Anopheles sinensis</name>
    <name type="common">Mosquito</name>
    <dbReference type="NCBI Taxonomy" id="74873"/>
    <lineage>
        <taxon>Eukaryota</taxon>
        <taxon>Metazoa</taxon>
        <taxon>Ecdysozoa</taxon>
        <taxon>Arthropoda</taxon>
        <taxon>Hexapoda</taxon>
        <taxon>Insecta</taxon>
        <taxon>Pterygota</taxon>
        <taxon>Neoptera</taxon>
        <taxon>Endopterygota</taxon>
        <taxon>Diptera</taxon>
        <taxon>Nematocera</taxon>
        <taxon>Culicoidea</taxon>
        <taxon>Culicidae</taxon>
        <taxon>Anophelinae</taxon>
        <taxon>Anopheles</taxon>
    </lineage>
</organism>
<name>A0A084W939_ANOSI</name>
<evidence type="ECO:0000313" key="2">
    <source>
        <dbReference type="EnsemblMetazoa" id="ASIC014735-PA"/>
    </source>
</evidence>
<dbReference type="EnsemblMetazoa" id="ASIC014735-RA">
    <property type="protein sequence ID" value="ASIC014735-PA"/>
    <property type="gene ID" value="ASIC014735"/>
</dbReference>
<dbReference type="VEuPathDB" id="VectorBase:ASIC014735"/>
<evidence type="ECO:0000313" key="1">
    <source>
        <dbReference type="EMBL" id="KFB46733.1"/>
    </source>
</evidence>
<protein>
    <submittedName>
        <fullName evidence="1 2">Putative (DL)-glycerol-3-phosphatase protein</fullName>
    </submittedName>
</protein>
<reference evidence="1 3" key="1">
    <citation type="journal article" date="2014" name="BMC Genomics">
        <title>Genome sequence of Anopheles sinensis provides insight into genetics basis of mosquito competence for malaria parasites.</title>
        <authorList>
            <person name="Zhou D."/>
            <person name="Zhang D."/>
            <person name="Ding G."/>
            <person name="Shi L."/>
            <person name="Hou Q."/>
            <person name="Ye Y."/>
            <person name="Xu Y."/>
            <person name="Zhou H."/>
            <person name="Xiong C."/>
            <person name="Li S."/>
            <person name="Yu J."/>
            <person name="Hong S."/>
            <person name="Yu X."/>
            <person name="Zou P."/>
            <person name="Chen C."/>
            <person name="Chang X."/>
            <person name="Wang W."/>
            <person name="Lv Y."/>
            <person name="Sun Y."/>
            <person name="Ma L."/>
            <person name="Shen B."/>
            <person name="Zhu C."/>
        </authorList>
    </citation>
    <scope>NUCLEOTIDE SEQUENCE [LARGE SCALE GENOMIC DNA]</scope>
</reference>
<accession>A0A084W939</accession>
<keyword evidence="3" id="KW-1185">Reference proteome</keyword>
<reference evidence="2" key="2">
    <citation type="submission" date="2020-05" db="UniProtKB">
        <authorList>
            <consortium name="EnsemblMetazoa"/>
        </authorList>
    </citation>
    <scope>IDENTIFICATION</scope>
</reference>
<dbReference type="Proteomes" id="UP000030765">
    <property type="component" value="Unassembled WGS sequence"/>
</dbReference>
<gene>
    <name evidence="1" type="ORF">ZHAS_00014735</name>
</gene>
<evidence type="ECO:0000313" key="3">
    <source>
        <dbReference type="Proteomes" id="UP000030765"/>
    </source>
</evidence>
<sequence length="132" mass="15011">MSLTKFCLKLARDRLNGEEARATLVAFLLGCWKYMVPKKEEKNQRPTFACLRADGEGGIFRASRWELDRSEFVVFREDAVAGKDTDDRGGHKFTILNRRHPLVLGSSVCPCAVVVEMPTLSHQQQWWGKNGK</sequence>
<dbReference type="EMBL" id="ATLV01021594">
    <property type="status" value="NOT_ANNOTATED_CDS"/>
    <property type="molecule type" value="Genomic_DNA"/>
</dbReference>
<dbReference type="AlphaFoldDB" id="A0A084W939"/>
<proteinExistence type="predicted"/>
<dbReference type="EMBL" id="KE525320">
    <property type="protein sequence ID" value="KFB46733.1"/>
    <property type="molecule type" value="Genomic_DNA"/>
</dbReference>